<dbReference type="EMBL" id="CP002447">
    <property type="protein sequence ID" value="ADV14709.1"/>
    <property type="molecule type" value="Genomic_DNA"/>
</dbReference>
<sequence precursor="true">MRILSKLTAAAAIFCASTLMAQAEQVKVGIAAEPYPPFSSLDASGKWVGWEIEIIDAICAEAKLDCVITPVAWDGIIPSLTSKKIDVIMSSMSITEKRKKTIDFSDKYYSDNGYTIAGPKGVTIDPTPEGLKGRILGIQVSTNAEVYASKHFKDSLAEMKTYQTQDEANQDLVAGRIDAILASPLTIDQFMKTDQGKACCEIKGKVANDPEIFAPGAGAGLRKGDTMLKEKINAAIKGIRANGKYNEITKKYFSFDIYGE</sequence>
<feature type="chain" id="PRO_5003231674" evidence="2">
    <location>
        <begin position="22"/>
        <end position="260"/>
    </location>
</feature>
<dbReference type="AlphaFoldDB" id="E8TGJ6"/>
<dbReference type="eggNOG" id="COG0834">
    <property type="taxonomic scope" value="Bacteria"/>
</dbReference>
<feature type="domain" description="Solute-binding protein family 3/N-terminal" evidence="3">
    <location>
        <begin position="25"/>
        <end position="256"/>
    </location>
</feature>
<name>E8TGJ6_MESCW</name>
<dbReference type="KEGG" id="mci:Mesci_5617"/>
<dbReference type="PANTHER" id="PTHR35936">
    <property type="entry name" value="MEMBRANE-BOUND LYTIC MUREIN TRANSGLYCOSYLASE F"/>
    <property type="match status" value="1"/>
</dbReference>
<dbReference type="STRING" id="765698.Mesci_5617"/>
<dbReference type="GeneID" id="90992932"/>
<feature type="signal peptide" evidence="2">
    <location>
        <begin position="1"/>
        <end position="21"/>
    </location>
</feature>
<dbReference type="Proteomes" id="UP000007471">
    <property type="component" value="Chromosome"/>
</dbReference>
<dbReference type="InterPro" id="IPR001638">
    <property type="entry name" value="Solute-binding_3/MltF_N"/>
</dbReference>
<evidence type="ECO:0000313" key="4">
    <source>
        <dbReference type="EMBL" id="ADV14709.1"/>
    </source>
</evidence>
<dbReference type="Pfam" id="PF00497">
    <property type="entry name" value="SBP_bac_3"/>
    <property type="match status" value="1"/>
</dbReference>
<evidence type="ECO:0000256" key="1">
    <source>
        <dbReference type="ARBA" id="ARBA00022729"/>
    </source>
</evidence>
<dbReference type="RefSeq" id="WP_013533359.1">
    <property type="nucleotide sequence ID" value="NC_014923.1"/>
</dbReference>
<dbReference type="OrthoDB" id="5419093at2"/>
<gene>
    <name evidence="4" type="ordered locus">Mesci_5617</name>
</gene>
<dbReference type="PANTHER" id="PTHR35936:SF17">
    <property type="entry name" value="ARGININE-BINDING EXTRACELLULAR PROTEIN ARTP"/>
    <property type="match status" value="1"/>
</dbReference>
<proteinExistence type="predicted"/>
<accession>E8TGJ6</accession>
<dbReference type="SMART" id="SM00062">
    <property type="entry name" value="PBPb"/>
    <property type="match status" value="1"/>
</dbReference>
<evidence type="ECO:0000256" key="2">
    <source>
        <dbReference type="SAM" id="SignalP"/>
    </source>
</evidence>
<dbReference type="HOGENOM" id="CLU_019602_18_0_5"/>
<dbReference type="SUPFAM" id="SSF53850">
    <property type="entry name" value="Periplasmic binding protein-like II"/>
    <property type="match status" value="1"/>
</dbReference>
<organism evidence="4 5">
    <name type="scientific">Mesorhizobium ciceri biovar biserrulae (strain HAMBI 2942 / LMG 23838 / WSM1271)</name>
    <dbReference type="NCBI Taxonomy" id="765698"/>
    <lineage>
        <taxon>Bacteria</taxon>
        <taxon>Pseudomonadati</taxon>
        <taxon>Pseudomonadota</taxon>
        <taxon>Alphaproteobacteria</taxon>
        <taxon>Hyphomicrobiales</taxon>
        <taxon>Phyllobacteriaceae</taxon>
        <taxon>Mesorhizobium</taxon>
    </lineage>
</organism>
<keyword evidence="1 2" id="KW-0732">Signal</keyword>
<evidence type="ECO:0000259" key="3">
    <source>
        <dbReference type="SMART" id="SM00062"/>
    </source>
</evidence>
<reference evidence="5" key="1">
    <citation type="submission" date="2011-01" db="EMBL/GenBank/DDBJ databases">
        <title>Complete sequence of chromosome of Mesorhizobium ciceri bv. biserrulae WSM1271.</title>
        <authorList>
            <person name="Lucas S."/>
            <person name="Copeland A."/>
            <person name="Lapidus A."/>
            <person name="Cheng J.-F."/>
            <person name="Goodwin L."/>
            <person name="Pitluck S."/>
            <person name="Teshima H."/>
            <person name="Detter J.C."/>
            <person name="Han C."/>
            <person name="Tapia R."/>
            <person name="Land M."/>
            <person name="Hauser L."/>
            <person name="Kyrpides N."/>
            <person name="Ivanova N."/>
            <person name="Nandasena K."/>
            <person name="Reeve W.G."/>
            <person name="Howieson J.G."/>
            <person name="O'Hara G."/>
            <person name="Tiwari R.P."/>
            <person name="Woyke T."/>
        </authorList>
    </citation>
    <scope>NUCLEOTIDE SEQUENCE [LARGE SCALE GENOMIC DNA]</scope>
    <source>
        <strain evidence="5">HAMBI 2942 / LMG 23838 / WSM1271</strain>
    </source>
</reference>
<evidence type="ECO:0000313" key="5">
    <source>
        <dbReference type="Proteomes" id="UP000007471"/>
    </source>
</evidence>
<dbReference type="Gene3D" id="3.40.190.10">
    <property type="entry name" value="Periplasmic binding protein-like II"/>
    <property type="match status" value="2"/>
</dbReference>
<dbReference type="PATRIC" id="fig|765698.3.peg.6140"/>
<protein>
    <submittedName>
        <fullName evidence="4">Extracellular solute-binding protein family 3</fullName>
    </submittedName>
</protein>